<feature type="compositionally biased region" description="Polar residues" evidence="1">
    <location>
        <begin position="18"/>
        <end position="32"/>
    </location>
</feature>
<evidence type="ECO:0000256" key="1">
    <source>
        <dbReference type="SAM" id="MobiDB-lite"/>
    </source>
</evidence>
<feature type="region of interest" description="Disordered" evidence="1">
    <location>
        <begin position="1"/>
        <end position="32"/>
    </location>
</feature>
<accession>A0ABN8B320</accession>
<dbReference type="Pfam" id="PF00240">
    <property type="entry name" value="ubiquitin"/>
    <property type="match status" value="1"/>
</dbReference>
<dbReference type="EMBL" id="OU963908">
    <property type="protein sequence ID" value="CAH0399968.1"/>
    <property type="molecule type" value="Genomic_DNA"/>
</dbReference>
<dbReference type="Pfam" id="PF16455">
    <property type="entry name" value="UBD"/>
    <property type="match status" value="1"/>
</dbReference>
<gene>
    <name evidence="3" type="ORF">CHILSU_LOCUS3146</name>
</gene>
<dbReference type="Proteomes" id="UP001153292">
    <property type="component" value="Chromosome 15"/>
</dbReference>
<name>A0ABN8B320_CHISP</name>
<evidence type="ECO:0000313" key="4">
    <source>
        <dbReference type="Proteomes" id="UP001153292"/>
    </source>
</evidence>
<dbReference type="InterPro" id="IPR029071">
    <property type="entry name" value="Ubiquitin-like_domsf"/>
</dbReference>
<reference evidence="3" key="1">
    <citation type="submission" date="2021-12" db="EMBL/GenBank/DDBJ databases">
        <authorList>
            <person name="King R."/>
        </authorList>
    </citation>
    <scope>NUCLEOTIDE SEQUENCE</scope>
</reference>
<feature type="domain" description="Ubiquitin-like" evidence="2">
    <location>
        <begin position="156"/>
        <end position="226"/>
    </location>
</feature>
<dbReference type="Gene3D" id="1.20.225.20">
    <property type="entry name" value="Ub domain-containing protein, DC-UbP/UBTD2, N-terminal domain"/>
    <property type="match status" value="1"/>
</dbReference>
<dbReference type="Gene3D" id="3.10.20.90">
    <property type="entry name" value="Phosphatidylinositol 3-kinase Catalytic Subunit, Chain A, domain 1"/>
    <property type="match status" value="1"/>
</dbReference>
<sequence>MGGCIGITRSRSGPIEESSGTVSRPNSGGLRKNQSLCHETIRWKSDVPLTEGQLRSKRDEFWDTAPAFEGRKEIWDALRAAAVAAEAMDFQLAQAILDGASVSVPNGYLTECYDEWGTRYQVPIYCLSPPINMVKEASGRDSPAEWSEPVEGGAEMNLRLRLSSTCRDVELAVYSRHTIAQCKNKLHAQENIEPWRQRWFYGGKLLGDRLLVEEARVTPGYVVQLVSAGNRYTDTPSAVYTTHTEYTVTADTSNSSRTQRSTFLATEVTRSTFLSTEVTSDTSEYVKTGGGSTLNVFGHRRFRK</sequence>
<dbReference type="InterPro" id="IPR039869">
    <property type="entry name" value="UBTD1/2"/>
</dbReference>
<dbReference type="PANTHER" id="PTHR13609">
    <property type="entry name" value="UBIQUITIN DOMAIN CONTAINING 1 PROTEIN-RELATED"/>
    <property type="match status" value="1"/>
</dbReference>
<proteinExistence type="predicted"/>
<keyword evidence="4" id="KW-1185">Reference proteome</keyword>
<dbReference type="PROSITE" id="PS50053">
    <property type="entry name" value="UBIQUITIN_2"/>
    <property type="match status" value="1"/>
</dbReference>
<dbReference type="SUPFAM" id="SSF54236">
    <property type="entry name" value="Ubiquitin-like"/>
    <property type="match status" value="1"/>
</dbReference>
<dbReference type="InterPro" id="IPR038169">
    <property type="entry name" value="DC-UbP/UBTD2_N_sf"/>
</dbReference>
<dbReference type="InterPro" id="IPR032752">
    <property type="entry name" value="DC-UbP/UBTD2_N"/>
</dbReference>
<organism evidence="3 4">
    <name type="scientific">Chilo suppressalis</name>
    <name type="common">Asiatic rice borer moth</name>
    <dbReference type="NCBI Taxonomy" id="168631"/>
    <lineage>
        <taxon>Eukaryota</taxon>
        <taxon>Metazoa</taxon>
        <taxon>Ecdysozoa</taxon>
        <taxon>Arthropoda</taxon>
        <taxon>Hexapoda</taxon>
        <taxon>Insecta</taxon>
        <taxon>Pterygota</taxon>
        <taxon>Neoptera</taxon>
        <taxon>Endopterygota</taxon>
        <taxon>Lepidoptera</taxon>
        <taxon>Glossata</taxon>
        <taxon>Ditrysia</taxon>
        <taxon>Pyraloidea</taxon>
        <taxon>Crambidae</taxon>
        <taxon>Crambinae</taxon>
        <taxon>Chilo</taxon>
    </lineage>
</organism>
<protein>
    <recommendedName>
        <fullName evidence="2">Ubiquitin-like domain-containing protein</fullName>
    </recommendedName>
</protein>
<evidence type="ECO:0000259" key="2">
    <source>
        <dbReference type="PROSITE" id="PS50053"/>
    </source>
</evidence>
<evidence type="ECO:0000313" key="3">
    <source>
        <dbReference type="EMBL" id="CAH0399968.1"/>
    </source>
</evidence>
<dbReference type="InterPro" id="IPR000626">
    <property type="entry name" value="Ubiquitin-like_dom"/>
</dbReference>